<keyword evidence="3" id="KW-1185">Reference proteome</keyword>
<accession>S0G5B1</accession>
<comment type="caution">
    <text evidence="2">The sequence shown here is derived from an EMBL/GenBank/DDBJ whole genome shotgun (WGS) entry which is preliminary data.</text>
</comment>
<evidence type="ECO:0000313" key="2">
    <source>
        <dbReference type="EMBL" id="EMS81039.1"/>
    </source>
</evidence>
<dbReference type="Proteomes" id="UP000014216">
    <property type="component" value="Unassembled WGS sequence"/>
</dbReference>
<proteinExistence type="predicted"/>
<organism evidence="2 3">
    <name type="scientific">Desulfotignum phosphitoxidans DSM 13687</name>
    <dbReference type="NCBI Taxonomy" id="1286635"/>
    <lineage>
        <taxon>Bacteria</taxon>
        <taxon>Pseudomonadati</taxon>
        <taxon>Thermodesulfobacteriota</taxon>
        <taxon>Desulfobacteria</taxon>
        <taxon>Desulfobacterales</taxon>
        <taxon>Desulfobacteraceae</taxon>
        <taxon>Desulfotignum</taxon>
    </lineage>
</organism>
<gene>
    <name evidence="2" type="ORF">Dpo_1c01700</name>
</gene>
<dbReference type="AlphaFoldDB" id="S0G5B1"/>
<reference evidence="2 3" key="1">
    <citation type="journal article" date="2013" name="Genome Announc.">
        <title>Draft Genome Sequence of Desulfotignum phosphitoxidans DSM 13687 Strain FiPS-3.</title>
        <authorList>
            <person name="Poehlein A."/>
            <person name="Daniel R."/>
            <person name="Simeonova D.D."/>
        </authorList>
    </citation>
    <scope>NUCLEOTIDE SEQUENCE [LARGE SCALE GENOMIC DNA]</scope>
    <source>
        <strain evidence="2 3">DSM 13687</strain>
    </source>
</reference>
<dbReference type="RefSeq" id="WP_006963675.1">
    <property type="nucleotide sequence ID" value="NZ_APJX01000001.1"/>
</dbReference>
<dbReference type="NCBIfam" id="NF041863">
    <property type="entry name" value="DVU0524_fam"/>
    <property type="match status" value="1"/>
</dbReference>
<evidence type="ECO:0000313" key="3">
    <source>
        <dbReference type="Proteomes" id="UP000014216"/>
    </source>
</evidence>
<dbReference type="OrthoDB" id="5422201at2"/>
<sequence length="126" mass="13960">MQIPAYQIQNVLRLYFRQLGEGKILEKSGRFVMSSNTPRAISSEGTRQTIIDKVAAGIVEKIISEAAASEPPNPLTGRQIPLSAGRPGHNRDKINFTYLLIDQNNTQTLRTAKDIHPYPGHAFSTD</sequence>
<dbReference type="EMBL" id="APJX01000001">
    <property type="protein sequence ID" value="EMS81039.1"/>
    <property type="molecule type" value="Genomic_DNA"/>
</dbReference>
<evidence type="ECO:0000256" key="1">
    <source>
        <dbReference type="SAM" id="MobiDB-lite"/>
    </source>
</evidence>
<protein>
    <submittedName>
        <fullName evidence="2">Uncharacterized protein</fullName>
    </submittedName>
</protein>
<feature type="region of interest" description="Disordered" evidence="1">
    <location>
        <begin position="67"/>
        <end position="88"/>
    </location>
</feature>
<name>S0G5B1_9BACT</name>
<dbReference type="InterPro" id="IPR049840">
    <property type="entry name" value="DVU0524-like"/>
</dbReference>